<dbReference type="Proteomes" id="UP000828390">
    <property type="component" value="Unassembled WGS sequence"/>
</dbReference>
<dbReference type="AlphaFoldDB" id="A0A9D4LF72"/>
<name>A0A9D4LF72_DREPO</name>
<reference evidence="1" key="1">
    <citation type="journal article" date="2019" name="bioRxiv">
        <title>The Genome of the Zebra Mussel, Dreissena polymorpha: A Resource for Invasive Species Research.</title>
        <authorList>
            <person name="McCartney M.A."/>
            <person name="Auch B."/>
            <person name="Kono T."/>
            <person name="Mallez S."/>
            <person name="Zhang Y."/>
            <person name="Obille A."/>
            <person name="Becker A."/>
            <person name="Abrahante J.E."/>
            <person name="Garbe J."/>
            <person name="Badalamenti J.P."/>
            <person name="Herman A."/>
            <person name="Mangelson H."/>
            <person name="Liachko I."/>
            <person name="Sullivan S."/>
            <person name="Sone E.D."/>
            <person name="Koren S."/>
            <person name="Silverstein K.A.T."/>
            <person name="Beckman K.B."/>
            <person name="Gohl D.M."/>
        </authorList>
    </citation>
    <scope>NUCLEOTIDE SEQUENCE</scope>
    <source>
        <strain evidence="1">Duluth1</strain>
        <tissue evidence="1">Whole animal</tissue>
    </source>
</reference>
<sequence length="144" mass="16324">MDGDEEVKNATPPGGYVFQHTGIILELIQYIIRMNLPAKKNSPPPGGYVFQPTGIIFILFHKHWTIHVTSRVITRKNAPPLGSQVFQTNVIILKIIQYIIETNLWVLNNNYGKFHGSADDTVLIFSLTVVGDLRLEVVFLREDH</sequence>
<keyword evidence="2" id="KW-1185">Reference proteome</keyword>
<reference evidence="1" key="2">
    <citation type="submission" date="2020-11" db="EMBL/GenBank/DDBJ databases">
        <authorList>
            <person name="McCartney M.A."/>
            <person name="Auch B."/>
            <person name="Kono T."/>
            <person name="Mallez S."/>
            <person name="Becker A."/>
            <person name="Gohl D.M."/>
            <person name="Silverstein K.A.T."/>
            <person name="Koren S."/>
            <person name="Bechman K.B."/>
            <person name="Herman A."/>
            <person name="Abrahante J.E."/>
            <person name="Garbe J."/>
        </authorList>
    </citation>
    <scope>NUCLEOTIDE SEQUENCE</scope>
    <source>
        <strain evidence="1">Duluth1</strain>
        <tissue evidence="1">Whole animal</tissue>
    </source>
</reference>
<proteinExistence type="predicted"/>
<dbReference type="EMBL" id="JAIWYP010000003">
    <property type="protein sequence ID" value="KAH3857438.1"/>
    <property type="molecule type" value="Genomic_DNA"/>
</dbReference>
<comment type="caution">
    <text evidence="1">The sequence shown here is derived from an EMBL/GenBank/DDBJ whole genome shotgun (WGS) entry which is preliminary data.</text>
</comment>
<evidence type="ECO:0000313" key="2">
    <source>
        <dbReference type="Proteomes" id="UP000828390"/>
    </source>
</evidence>
<organism evidence="1 2">
    <name type="scientific">Dreissena polymorpha</name>
    <name type="common">Zebra mussel</name>
    <name type="synonym">Mytilus polymorpha</name>
    <dbReference type="NCBI Taxonomy" id="45954"/>
    <lineage>
        <taxon>Eukaryota</taxon>
        <taxon>Metazoa</taxon>
        <taxon>Spiralia</taxon>
        <taxon>Lophotrochozoa</taxon>
        <taxon>Mollusca</taxon>
        <taxon>Bivalvia</taxon>
        <taxon>Autobranchia</taxon>
        <taxon>Heteroconchia</taxon>
        <taxon>Euheterodonta</taxon>
        <taxon>Imparidentia</taxon>
        <taxon>Neoheterodontei</taxon>
        <taxon>Myida</taxon>
        <taxon>Dreissenoidea</taxon>
        <taxon>Dreissenidae</taxon>
        <taxon>Dreissena</taxon>
    </lineage>
</organism>
<gene>
    <name evidence="1" type="ORF">DPMN_100045</name>
</gene>
<evidence type="ECO:0000313" key="1">
    <source>
        <dbReference type="EMBL" id="KAH3857438.1"/>
    </source>
</evidence>
<protein>
    <submittedName>
        <fullName evidence="1">Uncharacterized protein</fullName>
    </submittedName>
</protein>
<accession>A0A9D4LF72</accession>